<sequence>MEPCKKCGSYAVNDSLHGREAGVDLDLCDVCYWRKRANGFVEPGKPTPKNVKDEYV</sequence>
<reference evidence="1" key="1">
    <citation type="submission" date="2020-05" db="EMBL/GenBank/DDBJ databases">
        <authorList>
            <person name="Chiriac C."/>
            <person name="Salcher M."/>
            <person name="Ghai R."/>
            <person name="Kavagutti S V."/>
        </authorList>
    </citation>
    <scope>NUCLEOTIDE SEQUENCE</scope>
</reference>
<name>A0A6J5RP22_9CAUD</name>
<accession>A0A6J5RP22</accession>
<gene>
    <name evidence="1" type="ORF">UFOVP1299_6</name>
</gene>
<proteinExistence type="predicted"/>
<organism evidence="1">
    <name type="scientific">uncultured Caudovirales phage</name>
    <dbReference type="NCBI Taxonomy" id="2100421"/>
    <lineage>
        <taxon>Viruses</taxon>
        <taxon>Duplodnaviria</taxon>
        <taxon>Heunggongvirae</taxon>
        <taxon>Uroviricota</taxon>
        <taxon>Caudoviricetes</taxon>
        <taxon>Peduoviridae</taxon>
        <taxon>Maltschvirus</taxon>
        <taxon>Maltschvirus maltsch</taxon>
    </lineage>
</organism>
<dbReference type="EMBL" id="LR797246">
    <property type="protein sequence ID" value="CAB4195351.1"/>
    <property type="molecule type" value="Genomic_DNA"/>
</dbReference>
<evidence type="ECO:0000313" key="1">
    <source>
        <dbReference type="EMBL" id="CAB4195351.1"/>
    </source>
</evidence>
<protein>
    <submittedName>
        <fullName evidence="1">Uncharacterized protein</fullName>
    </submittedName>
</protein>